<keyword evidence="1" id="KW-0863">Zinc-finger</keyword>
<dbReference type="OrthoDB" id="6108862at2759"/>
<evidence type="ECO:0000313" key="4">
    <source>
        <dbReference type="EMBL" id="VDI18801.1"/>
    </source>
</evidence>
<dbReference type="InterPro" id="IPR047153">
    <property type="entry name" value="TRIM45/56/19-like"/>
</dbReference>
<dbReference type="InterPro" id="IPR011042">
    <property type="entry name" value="6-blade_b-propeller_TolB-like"/>
</dbReference>
<dbReference type="PANTHER" id="PTHR25462:SF296">
    <property type="entry name" value="MEIOTIC P26, ISOFORM F"/>
    <property type="match status" value="1"/>
</dbReference>
<dbReference type="CDD" id="cd19757">
    <property type="entry name" value="Bbox1"/>
    <property type="match status" value="1"/>
</dbReference>
<evidence type="ECO:0000256" key="1">
    <source>
        <dbReference type="PROSITE-ProRule" id="PRU00024"/>
    </source>
</evidence>
<evidence type="ECO:0000259" key="3">
    <source>
        <dbReference type="PROSITE" id="PS50119"/>
    </source>
</evidence>
<feature type="domain" description="B box-type" evidence="3">
    <location>
        <begin position="4"/>
        <end position="54"/>
    </location>
</feature>
<organism evidence="4 5">
    <name type="scientific">Mytilus galloprovincialis</name>
    <name type="common">Mediterranean mussel</name>
    <dbReference type="NCBI Taxonomy" id="29158"/>
    <lineage>
        <taxon>Eukaryota</taxon>
        <taxon>Metazoa</taxon>
        <taxon>Spiralia</taxon>
        <taxon>Lophotrochozoa</taxon>
        <taxon>Mollusca</taxon>
        <taxon>Bivalvia</taxon>
        <taxon>Autobranchia</taxon>
        <taxon>Pteriomorphia</taxon>
        <taxon>Mytilida</taxon>
        <taxon>Mytiloidea</taxon>
        <taxon>Mytilidae</taxon>
        <taxon>Mytilinae</taxon>
        <taxon>Mytilus</taxon>
    </lineage>
</organism>
<accession>A0A8B6DDZ5</accession>
<keyword evidence="1" id="KW-0862">Zinc</keyword>
<evidence type="ECO:0000256" key="2">
    <source>
        <dbReference type="SAM" id="Coils"/>
    </source>
</evidence>
<dbReference type="PROSITE" id="PS50119">
    <property type="entry name" value="ZF_BBOX"/>
    <property type="match status" value="1"/>
</dbReference>
<dbReference type="Proteomes" id="UP000596742">
    <property type="component" value="Unassembled WGS sequence"/>
</dbReference>
<dbReference type="Gene3D" id="3.30.160.60">
    <property type="entry name" value="Classic Zinc Finger"/>
    <property type="match status" value="1"/>
</dbReference>
<feature type="coiled-coil region" evidence="2">
    <location>
        <begin position="255"/>
        <end position="282"/>
    </location>
</feature>
<evidence type="ECO:0000313" key="5">
    <source>
        <dbReference type="Proteomes" id="UP000596742"/>
    </source>
</evidence>
<reference evidence="4" key="1">
    <citation type="submission" date="2018-11" db="EMBL/GenBank/DDBJ databases">
        <authorList>
            <person name="Alioto T."/>
            <person name="Alioto T."/>
        </authorList>
    </citation>
    <scope>NUCLEOTIDE SEQUENCE</scope>
</reference>
<dbReference type="InterPro" id="IPR000315">
    <property type="entry name" value="Znf_B-box"/>
</dbReference>
<dbReference type="SUPFAM" id="SSF63825">
    <property type="entry name" value="YWTD domain"/>
    <property type="match status" value="1"/>
</dbReference>
<gene>
    <name evidence="4" type="ORF">MGAL_10B085690</name>
</gene>
<dbReference type="GO" id="GO:0008270">
    <property type="term" value="F:zinc ion binding"/>
    <property type="evidence" value="ECO:0007669"/>
    <property type="project" value="UniProtKB-KW"/>
</dbReference>
<keyword evidence="1" id="KW-0479">Metal-binding</keyword>
<dbReference type="AlphaFoldDB" id="A0A8B6DDZ5"/>
<proteinExistence type="predicted"/>
<keyword evidence="2" id="KW-0175">Coiled coil</keyword>
<protein>
    <recommendedName>
        <fullName evidence="3">B box-type domain-containing protein</fullName>
    </recommendedName>
</protein>
<sequence>MASSKPIPCGPCQEGKVKTKADIWCYNCEEGLCLTCSGHHKRSKLSRAHKTIDIKSHKPSIHAIKTVCDKHGQQLNLYCPSHLMPCCDECISTSHLKCTGIKSLASVVEKTKTEKSKESLDKDINSVIRILNKIVNNKSENIKRGVQQCDSIKGRIAEFKKKINKHLDHLEQKLYHQIDTILDEEKPKASNLITEIDEKKRQLIEVRDQLHADTTKNSKLHSFLELHQIEQQVHQCQRYVEDLVDDDRAKEFEIKLKQNEEIDEIQRKLESLESLEVFVEKNEIAVNRETSVRREAQIESQKNGNINNMTMNIETQIHINTRKGISDMICLMDGRFIVVEELGKVNLLTSDGKLEKQLTIPGKAKNVTQINQDIYAISYFFENAIKIFEMEKETVTKVITFNKTCWGLSFSNNSLVVGLHKDEIRIIDLEGNTLKSIPVESETMLQFIFLCNDRVIYSDYISEAIYCVDESGAQIWEFTQNLFIPRGLCTDSYGNIFVADFIADRILVISKDGKDSKVLISKEDGLKIPYSICFKHNESSGFICDSKGEKLTKFNLFF</sequence>
<comment type="caution">
    <text evidence="4">The sequence shown here is derived from an EMBL/GenBank/DDBJ whole genome shotgun (WGS) entry which is preliminary data.</text>
</comment>
<dbReference type="PANTHER" id="PTHR25462">
    <property type="entry name" value="BONUS, ISOFORM C-RELATED"/>
    <property type="match status" value="1"/>
</dbReference>
<name>A0A8B6DDZ5_MYTGA</name>
<dbReference type="Gene3D" id="2.120.10.30">
    <property type="entry name" value="TolB, C-terminal domain"/>
    <property type="match status" value="1"/>
</dbReference>
<keyword evidence="5" id="KW-1185">Reference proteome</keyword>
<dbReference type="EMBL" id="UYJE01003379">
    <property type="protein sequence ID" value="VDI18801.1"/>
    <property type="molecule type" value="Genomic_DNA"/>
</dbReference>